<protein>
    <submittedName>
        <fullName evidence="1">Uncharacterized protein</fullName>
    </submittedName>
</protein>
<name>A0ABV5GHK1_9FLAO</name>
<organism evidence="1 2">
    <name type="scientific">Flavobacterium paronense</name>
    <dbReference type="NCBI Taxonomy" id="1392775"/>
    <lineage>
        <taxon>Bacteria</taxon>
        <taxon>Pseudomonadati</taxon>
        <taxon>Bacteroidota</taxon>
        <taxon>Flavobacteriia</taxon>
        <taxon>Flavobacteriales</taxon>
        <taxon>Flavobacteriaceae</taxon>
        <taxon>Flavobacterium</taxon>
    </lineage>
</organism>
<dbReference type="Proteomes" id="UP001589576">
    <property type="component" value="Unassembled WGS sequence"/>
</dbReference>
<keyword evidence="2" id="KW-1185">Reference proteome</keyword>
<reference evidence="1 2" key="1">
    <citation type="submission" date="2024-09" db="EMBL/GenBank/DDBJ databases">
        <authorList>
            <person name="Sun Q."/>
            <person name="Mori K."/>
        </authorList>
    </citation>
    <scope>NUCLEOTIDE SEQUENCE [LARGE SCALE GENOMIC DNA]</scope>
    <source>
        <strain evidence="1 2">CECT 8460</strain>
    </source>
</reference>
<evidence type="ECO:0000313" key="2">
    <source>
        <dbReference type="Proteomes" id="UP001589576"/>
    </source>
</evidence>
<comment type="caution">
    <text evidence="1">The sequence shown here is derived from an EMBL/GenBank/DDBJ whole genome shotgun (WGS) entry which is preliminary data.</text>
</comment>
<dbReference type="EMBL" id="JBHMFB010000044">
    <property type="protein sequence ID" value="MFB9090543.1"/>
    <property type="molecule type" value="Genomic_DNA"/>
</dbReference>
<sequence>MKSKIIALVHRQGSSGHEYLLKTTRMSKKIVLLFILISSYAFSQSVNNYQYVIVPVKFDFFKKDDQYGLNTLTKLLLQKYGFKAYLATDKIPSEIENQRCDFLYADVIENNGMMMTKLKLTLKDCKGKLLFETQVGGSREKEYAISYNQALREAGKSFDKLNYKFNGNSGGKHEEVAVKTEATIPKKPIEATDISNLYIEPLFAKPFGENGFQLLTNNTDVPTFVMTIYKTSSPDCYLVNNGVLLRKSGKWFLEYYKEDKLVSELLTVVNLN</sequence>
<accession>A0ABV5GHK1</accession>
<evidence type="ECO:0000313" key="1">
    <source>
        <dbReference type="EMBL" id="MFB9090543.1"/>
    </source>
</evidence>
<proteinExistence type="predicted"/>
<gene>
    <name evidence="1" type="ORF">ACFFUU_13085</name>
</gene>
<dbReference type="RefSeq" id="WP_290284582.1">
    <property type="nucleotide sequence ID" value="NZ_JAUFQN010000019.1"/>
</dbReference>